<dbReference type="SUPFAM" id="SSF53474">
    <property type="entry name" value="alpha/beta-Hydrolases"/>
    <property type="match status" value="1"/>
</dbReference>
<reference evidence="2 3" key="1">
    <citation type="submission" date="2024-06" db="EMBL/GenBank/DDBJ databases">
        <title>Genomics of switchgrass bacterial isolates.</title>
        <authorList>
            <person name="Shade A."/>
        </authorList>
    </citation>
    <scope>NUCLEOTIDE SEQUENCE [LARGE SCALE GENOMIC DNA]</scope>
    <source>
        <strain evidence="2 3">PvP084</strain>
    </source>
</reference>
<organism evidence="2 3">
    <name type="scientific">Methylobacterium radiotolerans</name>
    <dbReference type="NCBI Taxonomy" id="31998"/>
    <lineage>
        <taxon>Bacteria</taxon>
        <taxon>Pseudomonadati</taxon>
        <taxon>Pseudomonadota</taxon>
        <taxon>Alphaproteobacteria</taxon>
        <taxon>Hyphomicrobiales</taxon>
        <taxon>Methylobacteriaceae</taxon>
        <taxon>Methylobacterium</taxon>
    </lineage>
</organism>
<sequence>MTAGDGWGCGRRQGSRAARKLSRSSVGAGRPYLARPALSSVWERTLGRAHIIGIHGLANKPPRDEKAAWWRAAIREGLDRNLGLRVAEADLSFTFVYWADLRYPQPLAGDRNREPYRPDHGLGPFPSPAGQPDRAEPTLTDRIYRGLSHLQEAAGLTPVDDLILEYRLDDLWGYYEDAAFRAAARARLRDALAAAAADRVLIAAHSMGGLIAYDVLRAAEADGTPMPRCDLVTLGAPLGLAELKLKLADEHGDLRVPAALAAWTNLMDRQDIATVGDDLAALYAPNAAGVRVRDVPVINAYRRPDGAENRHKSYGYLRTPEFSRVLAAFLDAPG</sequence>
<evidence type="ECO:0000313" key="2">
    <source>
        <dbReference type="EMBL" id="MET3869077.1"/>
    </source>
</evidence>
<evidence type="ECO:0000313" key="3">
    <source>
        <dbReference type="Proteomes" id="UP001549119"/>
    </source>
</evidence>
<evidence type="ECO:0000256" key="1">
    <source>
        <dbReference type="SAM" id="MobiDB-lite"/>
    </source>
</evidence>
<feature type="region of interest" description="Disordered" evidence="1">
    <location>
        <begin position="1"/>
        <end position="22"/>
    </location>
</feature>
<evidence type="ECO:0008006" key="4">
    <source>
        <dbReference type="Google" id="ProtNLM"/>
    </source>
</evidence>
<accession>A0ABV2NRD3</accession>
<dbReference type="Proteomes" id="UP001549119">
    <property type="component" value="Unassembled WGS sequence"/>
</dbReference>
<feature type="compositionally biased region" description="Basic and acidic residues" evidence="1">
    <location>
        <begin position="110"/>
        <end position="120"/>
    </location>
</feature>
<dbReference type="RefSeq" id="WP_274852329.1">
    <property type="nucleotide sequence ID" value="NZ_JAPTHG010000018.1"/>
</dbReference>
<feature type="compositionally biased region" description="Basic residues" evidence="1">
    <location>
        <begin position="13"/>
        <end position="22"/>
    </location>
</feature>
<comment type="caution">
    <text evidence="2">The sequence shown here is derived from an EMBL/GenBank/DDBJ whole genome shotgun (WGS) entry which is preliminary data.</text>
</comment>
<dbReference type="InterPro" id="IPR029058">
    <property type="entry name" value="AB_hydrolase_fold"/>
</dbReference>
<protein>
    <recommendedName>
        <fullName evidence="4">Lecithin:cholesterol acyltransferase</fullName>
    </recommendedName>
</protein>
<keyword evidence="3" id="KW-1185">Reference proteome</keyword>
<dbReference type="Gene3D" id="3.40.50.1820">
    <property type="entry name" value="alpha/beta hydrolase"/>
    <property type="match status" value="1"/>
</dbReference>
<feature type="compositionally biased region" description="Gly residues" evidence="1">
    <location>
        <begin position="1"/>
        <end position="11"/>
    </location>
</feature>
<proteinExistence type="predicted"/>
<gene>
    <name evidence="2" type="ORF">ABIC20_006386</name>
</gene>
<name>A0ABV2NRD3_9HYPH</name>
<dbReference type="EMBL" id="JBEPNW010000002">
    <property type="protein sequence ID" value="MET3869077.1"/>
    <property type="molecule type" value="Genomic_DNA"/>
</dbReference>
<feature type="region of interest" description="Disordered" evidence="1">
    <location>
        <begin position="109"/>
        <end position="136"/>
    </location>
</feature>